<keyword evidence="2" id="KW-1185">Reference proteome</keyword>
<dbReference type="Proteomes" id="UP000789702">
    <property type="component" value="Unassembled WGS sequence"/>
</dbReference>
<comment type="caution">
    <text evidence="1">The sequence shown here is derived from an EMBL/GenBank/DDBJ whole genome shotgun (WGS) entry which is preliminary data.</text>
</comment>
<sequence length="294" mass="34165">MAKNSDNDMVPPIVSSNTPTSKTSRKPKSIVWGDHIKQEKQISKGHWNTTCNYCNQFWYKGSSAALEDYLSNLYNNMPLDVRDLFLNWLAAKALEVDISKSKKRKLGNQSNQAQLSDFIKRNTLKILAEENLVEGGGLKWWVDTRWHTIYDYIFLIIRYKVPLEIIHNSDNLAISILELQNCSLADCFVGLVHLGAAIRRLPENDYHKRLANEERPVNEERLSNEQKLSNKERPSNEKRANEGRLGNKERPANKEPTNEEMEDTFIPLKEKILKNREIDNNIKNDEEDWDPERK</sequence>
<protein>
    <submittedName>
        <fullName evidence="1">1131_t:CDS:1</fullName>
    </submittedName>
</protein>
<feature type="non-terminal residue" evidence="1">
    <location>
        <position position="294"/>
    </location>
</feature>
<name>A0ACA9N1A1_9GLOM</name>
<evidence type="ECO:0000313" key="2">
    <source>
        <dbReference type="Proteomes" id="UP000789702"/>
    </source>
</evidence>
<proteinExistence type="predicted"/>
<accession>A0ACA9N1A1</accession>
<dbReference type="EMBL" id="CAJVPU010012914">
    <property type="protein sequence ID" value="CAG8627876.1"/>
    <property type="molecule type" value="Genomic_DNA"/>
</dbReference>
<organism evidence="1 2">
    <name type="scientific">Dentiscutata heterogama</name>
    <dbReference type="NCBI Taxonomy" id="1316150"/>
    <lineage>
        <taxon>Eukaryota</taxon>
        <taxon>Fungi</taxon>
        <taxon>Fungi incertae sedis</taxon>
        <taxon>Mucoromycota</taxon>
        <taxon>Glomeromycotina</taxon>
        <taxon>Glomeromycetes</taxon>
        <taxon>Diversisporales</taxon>
        <taxon>Gigasporaceae</taxon>
        <taxon>Dentiscutata</taxon>
    </lineage>
</organism>
<gene>
    <name evidence="1" type="ORF">DHETER_LOCUS8283</name>
</gene>
<evidence type="ECO:0000313" key="1">
    <source>
        <dbReference type="EMBL" id="CAG8627876.1"/>
    </source>
</evidence>
<reference evidence="1" key="1">
    <citation type="submission" date="2021-06" db="EMBL/GenBank/DDBJ databases">
        <authorList>
            <person name="Kallberg Y."/>
            <person name="Tangrot J."/>
            <person name="Rosling A."/>
        </authorList>
    </citation>
    <scope>NUCLEOTIDE SEQUENCE</scope>
    <source>
        <strain evidence="1">IL203A</strain>
    </source>
</reference>